<dbReference type="GO" id="GO:0005840">
    <property type="term" value="C:ribosome"/>
    <property type="evidence" value="ECO:0007669"/>
    <property type="project" value="UniProtKB-KW"/>
</dbReference>
<feature type="domain" description="Ribosomal eL28/Mak16" evidence="5">
    <location>
        <begin position="216"/>
        <end position="337"/>
    </location>
</feature>
<organism evidence="6 7">
    <name type="scientific">Paspalum notatum var. saurae</name>
    <dbReference type="NCBI Taxonomy" id="547442"/>
    <lineage>
        <taxon>Eukaryota</taxon>
        <taxon>Viridiplantae</taxon>
        <taxon>Streptophyta</taxon>
        <taxon>Embryophyta</taxon>
        <taxon>Tracheophyta</taxon>
        <taxon>Spermatophyta</taxon>
        <taxon>Magnoliopsida</taxon>
        <taxon>Liliopsida</taxon>
        <taxon>Poales</taxon>
        <taxon>Poaceae</taxon>
        <taxon>PACMAD clade</taxon>
        <taxon>Panicoideae</taxon>
        <taxon>Andropogonodae</taxon>
        <taxon>Paspaleae</taxon>
        <taxon>Paspalinae</taxon>
        <taxon>Paspalum</taxon>
    </lineage>
</organism>
<keyword evidence="7" id="KW-1185">Reference proteome</keyword>
<dbReference type="Proteomes" id="UP001341281">
    <property type="component" value="Chromosome 10"/>
</dbReference>
<dbReference type="EMBL" id="CP144754">
    <property type="protein sequence ID" value="WVZ99451.1"/>
    <property type="molecule type" value="Genomic_DNA"/>
</dbReference>
<comment type="similarity">
    <text evidence="1">Belongs to the eukaryotic ribosomal protein eL28 family.</text>
</comment>
<dbReference type="InterPro" id="IPR029004">
    <property type="entry name" value="Ribosomal_eL28/Mak16"/>
</dbReference>
<sequence>MGVMEKLKVFVVKEPVVAASCLIAGFGLFLPAVVRPILDSWETAEKVPPPPLNDVVAGVTGKKKNQNATSCLFCDLCAVVCLRETTVTPGASACSDVLTSTALQQFCLHGAARRWSIPLRPRRVRGTLVYTLLGTSVTGKPDKGHVLLGRCFNPLEKEEALANPRVYEHAPGIKQAGHRGARPSAAATPTPYQSERGDAEAPHLRRREMATVPGDLIWQVVRKNNAFLVKQFGNGNAKVQFTKEPNNLYNVHSYKYSGLANNKTVTIQPAAGKDSAVVLSTTKTKKQNTPAKLSHKSVMRKDFRKMAKAVKNQVSDNYYRPDLTKPALARLSSVYRSLQVAKSGVKKKNRQPKH</sequence>
<dbReference type="GO" id="GO:1990904">
    <property type="term" value="C:ribonucleoprotein complex"/>
    <property type="evidence" value="ECO:0007669"/>
    <property type="project" value="UniProtKB-KW"/>
</dbReference>
<dbReference type="InterPro" id="IPR002672">
    <property type="entry name" value="Ribosomal_eL28"/>
</dbReference>
<evidence type="ECO:0000256" key="2">
    <source>
        <dbReference type="ARBA" id="ARBA00022980"/>
    </source>
</evidence>
<dbReference type="FunFam" id="3.30.390.110:FF:000002">
    <property type="entry name" value="60S ribosomal protein L28"/>
    <property type="match status" value="1"/>
</dbReference>
<gene>
    <name evidence="6" type="ORF">U9M48_044746</name>
</gene>
<evidence type="ECO:0000259" key="5">
    <source>
        <dbReference type="Pfam" id="PF01778"/>
    </source>
</evidence>
<protein>
    <recommendedName>
        <fullName evidence="5">Ribosomal eL28/Mak16 domain-containing protein</fullName>
    </recommendedName>
</protein>
<dbReference type="PANTHER" id="PTHR10544">
    <property type="entry name" value="60S RIBOSOMAL PROTEIN L28"/>
    <property type="match status" value="1"/>
</dbReference>
<evidence type="ECO:0000313" key="6">
    <source>
        <dbReference type="EMBL" id="WVZ99451.1"/>
    </source>
</evidence>
<keyword evidence="2" id="KW-0689">Ribosomal protein</keyword>
<evidence type="ECO:0000256" key="4">
    <source>
        <dbReference type="SAM" id="MobiDB-lite"/>
    </source>
</evidence>
<keyword evidence="3" id="KW-0687">Ribonucleoprotein</keyword>
<dbReference type="CDD" id="cd22904">
    <property type="entry name" value="NDUFA3_plant"/>
    <property type="match status" value="1"/>
</dbReference>
<evidence type="ECO:0000313" key="7">
    <source>
        <dbReference type="Proteomes" id="UP001341281"/>
    </source>
</evidence>
<dbReference type="Pfam" id="PF01778">
    <property type="entry name" value="Ribosomal_L28e"/>
    <property type="match status" value="1"/>
</dbReference>
<evidence type="ECO:0000256" key="3">
    <source>
        <dbReference type="ARBA" id="ARBA00023274"/>
    </source>
</evidence>
<dbReference type="InterPro" id="IPR059243">
    <property type="entry name" value="At2g46540-like"/>
</dbReference>
<accession>A0AAQ3UWB5</accession>
<name>A0AAQ3UWB5_PASNO</name>
<proteinExistence type="inferred from homology"/>
<dbReference type="Gene3D" id="3.30.390.110">
    <property type="match status" value="1"/>
</dbReference>
<dbReference type="GO" id="GO:0003735">
    <property type="term" value="F:structural constituent of ribosome"/>
    <property type="evidence" value="ECO:0007669"/>
    <property type="project" value="InterPro"/>
</dbReference>
<feature type="region of interest" description="Disordered" evidence="4">
    <location>
        <begin position="174"/>
        <end position="201"/>
    </location>
</feature>
<dbReference type="GO" id="GO:0006412">
    <property type="term" value="P:translation"/>
    <property type="evidence" value="ECO:0007669"/>
    <property type="project" value="InterPro"/>
</dbReference>
<evidence type="ECO:0000256" key="1">
    <source>
        <dbReference type="ARBA" id="ARBA00007926"/>
    </source>
</evidence>
<dbReference type="AlphaFoldDB" id="A0AAQ3UWB5"/>
<reference evidence="6 7" key="1">
    <citation type="submission" date="2024-02" db="EMBL/GenBank/DDBJ databases">
        <title>High-quality chromosome-scale genome assembly of Pensacola bahiagrass (Paspalum notatum Flugge var. saurae).</title>
        <authorList>
            <person name="Vega J.M."/>
            <person name="Podio M."/>
            <person name="Orjuela J."/>
            <person name="Siena L.A."/>
            <person name="Pessino S.C."/>
            <person name="Combes M.C."/>
            <person name="Mariac C."/>
            <person name="Albertini E."/>
            <person name="Pupilli F."/>
            <person name="Ortiz J.P.A."/>
            <person name="Leblanc O."/>
        </authorList>
    </citation>
    <scope>NUCLEOTIDE SEQUENCE [LARGE SCALE GENOMIC DNA]</scope>
    <source>
        <strain evidence="6">R1</strain>
        <tissue evidence="6">Leaf</tissue>
    </source>
</reference>